<dbReference type="AlphaFoldDB" id="A0A976QTX1"/>
<evidence type="ECO:0000313" key="2">
    <source>
        <dbReference type="Proteomes" id="UP000244811"/>
    </source>
</evidence>
<dbReference type="Proteomes" id="UP000244811">
    <property type="component" value="Chromosome 4"/>
</dbReference>
<gene>
    <name evidence="1" type="ORF">MACK_002772</name>
</gene>
<accession>A0A976QTX1</accession>
<evidence type="ECO:0000313" key="1">
    <source>
        <dbReference type="EMBL" id="UKK02677.2"/>
    </source>
</evidence>
<proteinExistence type="predicted"/>
<dbReference type="EMBL" id="CP056072">
    <property type="protein sequence ID" value="UKK02677.2"/>
    <property type="molecule type" value="Genomic_DNA"/>
</dbReference>
<protein>
    <submittedName>
        <fullName evidence="1">Uncharacterized protein</fullName>
    </submittedName>
</protein>
<sequence length="266" mass="29929">MNSHDISIDFSLKFSRDNNSILDSVFSVKITNHNNLVCDEHLSILVHKAELVHTKGDSKAPIILNCTELLRSKCLEQKSCSIGVNDCNGLLEDKRVNIDFLNVEYTCEQSKIPSSSCQEPIHPSATSVLGRKLKACLSSSTCKYVTLDDYKLHSAVCEKPIYVKTNSFYELAKQANSSKYSCFSIAYTPSDLFNFNKDQSSWICRGYVMFKYSLLASQLSFLCSAMLSPCLRGFDIGSINVFILVITLIKICINNPCYTYQRITNR</sequence>
<organism evidence="1 2">
    <name type="scientific">Theileria orientalis</name>
    <dbReference type="NCBI Taxonomy" id="68886"/>
    <lineage>
        <taxon>Eukaryota</taxon>
        <taxon>Sar</taxon>
        <taxon>Alveolata</taxon>
        <taxon>Apicomplexa</taxon>
        <taxon>Aconoidasida</taxon>
        <taxon>Piroplasmida</taxon>
        <taxon>Theileriidae</taxon>
        <taxon>Theileria</taxon>
    </lineage>
</organism>
<name>A0A976QTX1_THEOR</name>
<reference evidence="1" key="1">
    <citation type="submission" date="2022-07" db="EMBL/GenBank/DDBJ databases">
        <title>Evaluation of T. orientalis genome assembly methods using nanopore sequencing and analysis of variation between genomes.</title>
        <authorList>
            <person name="Yam J."/>
            <person name="Micallef M.L."/>
            <person name="Liu M."/>
            <person name="Djordjevic S.P."/>
            <person name="Bogema D.R."/>
            <person name="Jenkins C."/>
        </authorList>
    </citation>
    <scope>NUCLEOTIDE SEQUENCE</scope>
    <source>
        <strain evidence="1">Goon Nure</strain>
    </source>
</reference>